<dbReference type="AlphaFoldDB" id="A0AAW0CI33"/>
<sequence length="726" mass="81584">MADKPLKLDPGPHPRRPRGISLCKCLCWTITIPILCFATWLVGSFVLNLVQEARFPHKSLYHVQSSQSTYDAGEVIQPLIRDEDTFDIAVSVWLRAPEAEEAAARSHIPPVSTTVDAPASTQVELDGFGKFWVGLKMAEDNDRFRDEFVLEKPLFSDVVFRGLRLSDKHASAKVDFRMPVARFMASKLTESDLRATFMILPSSPSLINHVKNFSSWMPDSVFAKRRPIRPWPFPLGSDSPSDKTISDLALESFAISVPLVEFHDAAFPLECVNESNDTEVTADSEHAVHNHPYIVTRTQLRIIRETGLFDASAYNAVRDEIKIHSCGQGIPGIQPNLKMCRRTYKSNGIFETLFELEVPTDSGVQTQWAYAPYLDTKEHASGPVDTIPVPVNRANCSSSSVPSQNDSELEYMDISWRIAFSSRTPGKQVLADNLVSPQTVDHRASELQRLTQQNDAELWNGALGHRFHDDAHPRRRVLISIISFIALSIEAILAIHYWWNTVSTVGLSTFSVVCLASSFVLDPIVAALQSAGEDSWMVVPSLFTPFLMLRCISRIEFGWGGWYPVVRRHPANHRERASQRRDNQTTWRTKLGLFAVILLVYQLTHPFKMYLIPTTVPAPTPEEFSPSRTLDFLCNVYQALYVAGMLSQALLNHRMRMYAGGYRAGIVLFVVGNLVDMMYFVPGVVGRMEMRQGLTPLTIVNRVIELPLVWQAVTLRPVDGRDDGED</sequence>
<evidence type="ECO:0000256" key="1">
    <source>
        <dbReference type="SAM" id="Phobius"/>
    </source>
</evidence>
<feature type="transmembrane region" description="Helical" evidence="1">
    <location>
        <begin position="591"/>
        <end position="612"/>
    </location>
</feature>
<feature type="transmembrane region" description="Helical" evidence="1">
    <location>
        <begin position="505"/>
        <end position="528"/>
    </location>
</feature>
<keyword evidence="1" id="KW-1133">Transmembrane helix</keyword>
<feature type="transmembrane region" description="Helical" evidence="1">
    <location>
        <begin position="632"/>
        <end position="651"/>
    </location>
</feature>
<comment type="caution">
    <text evidence="2">The sequence shown here is derived from an EMBL/GenBank/DDBJ whole genome shotgun (WGS) entry which is preliminary data.</text>
</comment>
<dbReference type="Proteomes" id="UP001362999">
    <property type="component" value="Unassembled WGS sequence"/>
</dbReference>
<name>A0AAW0CI33_9AGAR</name>
<organism evidence="2 3">
    <name type="scientific">Favolaschia claudopus</name>
    <dbReference type="NCBI Taxonomy" id="2862362"/>
    <lineage>
        <taxon>Eukaryota</taxon>
        <taxon>Fungi</taxon>
        <taxon>Dikarya</taxon>
        <taxon>Basidiomycota</taxon>
        <taxon>Agaricomycotina</taxon>
        <taxon>Agaricomycetes</taxon>
        <taxon>Agaricomycetidae</taxon>
        <taxon>Agaricales</taxon>
        <taxon>Marasmiineae</taxon>
        <taxon>Mycenaceae</taxon>
        <taxon>Favolaschia</taxon>
    </lineage>
</organism>
<feature type="transmembrane region" description="Helical" evidence="1">
    <location>
        <begin position="28"/>
        <end position="50"/>
    </location>
</feature>
<dbReference type="EMBL" id="JAWWNJ010000017">
    <property type="protein sequence ID" value="KAK7038055.1"/>
    <property type="molecule type" value="Genomic_DNA"/>
</dbReference>
<accession>A0AAW0CI33</accession>
<feature type="transmembrane region" description="Helical" evidence="1">
    <location>
        <begin position="477"/>
        <end position="499"/>
    </location>
</feature>
<reference evidence="2 3" key="1">
    <citation type="journal article" date="2024" name="J Genomics">
        <title>Draft genome sequencing and assembly of Favolaschia claudopus CIRM-BRFM 2984 isolated from oak limbs.</title>
        <authorList>
            <person name="Navarro D."/>
            <person name="Drula E."/>
            <person name="Chaduli D."/>
            <person name="Cazenave R."/>
            <person name="Ahrendt S."/>
            <person name="Wang J."/>
            <person name="Lipzen A."/>
            <person name="Daum C."/>
            <person name="Barry K."/>
            <person name="Grigoriev I.V."/>
            <person name="Favel A."/>
            <person name="Rosso M.N."/>
            <person name="Martin F."/>
        </authorList>
    </citation>
    <scope>NUCLEOTIDE SEQUENCE [LARGE SCALE GENOMIC DNA]</scope>
    <source>
        <strain evidence="2 3">CIRM-BRFM 2984</strain>
    </source>
</reference>
<keyword evidence="3" id="KW-1185">Reference proteome</keyword>
<feature type="transmembrane region" description="Helical" evidence="1">
    <location>
        <begin position="663"/>
        <end position="681"/>
    </location>
</feature>
<proteinExistence type="predicted"/>
<gene>
    <name evidence="2" type="ORF">R3P38DRAFT_3262534</name>
</gene>
<keyword evidence="1" id="KW-0472">Membrane</keyword>
<evidence type="ECO:0000313" key="2">
    <source>
        <dbReference type="EMBL" id="KAK7038055.1"/>
    </source>
</evidence>
<protein>
    <submittedName>
        <fullName evidence="2">Uncharacterized protein</fullName>
    </submittedName>
</protein>
<keyword evidence="1" id="KW-0812">Transmembrane</keyword>
<evidence type="ECO:0000313" key="3">
    <source>
        <dbReference type="Proteomes" id="UP001362999"/>
    </source>
</evidence>